<dbReference type="EMBL" id="JAANYQ010000011">
    <property type="protein sequence ID" value="KAF4121927.1"/>
    <property type="molecule type" value="Genomic_DNA"/>
</dbReference>
<protein>
    <submittedName>
        <fullName evidence="1">MFS drug transporter</fullName>
    </submittedName>
</protein>
<dbReference type="GeneID" id="55967997"/>
<organism evidence="1 2">
    <name type="scientific">Geosmithia morbida</name>
    <dbReference type="NCBI Taxonomy" id="1094350"/>
    <lineage>
        <taxon>Eukaryota</taxon>
        <taxon>Fungi</taxon>
        <taxon>Dikarya</taxon>
        <taxon>Ascomycota</taxon>
        <taxon>Pezizomycotina</taxon>
        <taxon>Sordariomycetes</taxon>
        <taxon>Hypocreomycetidae</taxon>
        <taxon>Hypocreales</taxon>
        <taxon>Bionectriaceae</taxon>
        <taxon>Geosmithia</taxon>
    </lineage>
</organism>
<keyword evidence="2" id="KW-1185">Reference proteome</keyword>
<reference evidence="1" key="1">
    <citation type="submission" date="2020-03" db="EMBL/GenBank/DDBJ databases">
        <title>Site-based positive gene gene selection in Geosmithia morbida across the United States reveals a broad range of putative effectors and factors for local host and environmental adapation.</title>
        <authorList>
            <person name="Onufrak A."/>
            <person name="Murdoch R.W."/>
            <person name="Gazis R."/>
            <person name="Huff M."/>
            <person name="Staton M."/>
            <person name="Klingeman W."/>
            <person name="Hadziabdic D."/>
        </authorList>
    </citation>
    <scope>NUCLEOTIDE SEQUENCE</scope>
    <source>
        <strain evidence="1">1262</strain>
    </source>
</reference>
<proteinExistence type="predicted"/>
<sequence length="240" mass="26014">MTAMEAGDGVSGYAESLIISYGNVRLTTKFSQIREQASSLALLLLIGHEIFSSSVASSPCLQFFTSTESMKREARPLSWRCPLYLNELKLARHPVVPMHRFKTPPSAAAYSACFLNAFSLMGVTYYLPLYPQAVLLAVLLATPVMRIHAPLCRIIVSVCNYDGHSHPVVEEVASSQYCGLRVITLGIGPHIDIGLDVHWAKLAVFGGARSSMKSEPPLLDIQTAAPVRDAFTATAATGFV</sequence>
<evidence type="ECO:0000313" key="2">
    <source>
        <dbReference type="Proteomes" id="UP000749293"/>
    </source>
</evidence>
<dbReference type="RefSeq" id="XP_035320579.1">
    <property type="nucleotide sequence ID" value="XM_035463748.1"/>
</dbReference>
<comment type="caution">
    <text evidence="1">The sequence shown here is derived from an EMBL/GenBank/DDBJ whole genome shotgun (WGS) entry which is preliminary data.</text>
</comment>
<gene>
    <name evidence="1" type="ORF">GMORB2_1767</name>
</gene>
<evidence type="ECO:0000313" key="1">
    <source>
        <dbReference type="EMBL" id="KAF4121927.1"/>
    </source>
</evidence>
<dbReference type="AlphaFoldDB" id="A0A9P4YU94"/>
<dbReference type="Proteomes" id="UP000749293">
    <property type="component" value="Unassembled WGS sequence"/>
</dbReference>
<name>A0A9P4YU94_9HYPO</name>
<accession>A0A9P4YU94</accession>